<evidence type="ECO:0000256" key="1">
    <source>
        <dbReference type="SAM" id="MobiDB-lite"/>
    </source>
</evidence>
<feature type="region of interest" description="Disordered" evidence="1">
    <location>
        <begin position="18"/>
        <end position="64"/>
    </location>
</feature>
<dbReference type="Proteomes" id="UP000429229">
    <property type="component" value="Unassembled WGS sequence"/>
</dbReference>
<evidence type="ECO:0000313" key="3">
    <source>
        <dbReference type="Proteomes" id="UP000429229"/>
    </source>
</evidence>
<dbReference type="RefSeq" id="WP_160616568.1">
    <property type="nucleotide sequence ID" value="NZ_WTYR01000001.1"/>
</dbReference>
<keyword evidence="3" id="KW-1185">Reference proteome</keyword>
<protein>
    <recommendedName>
        <fullName evidence="4">Lipoprotein</fullName>
    </recommendedName>
</protein>
<evidence type="ECO:0000313" key="2">
    <source>
        <dbReference type="EMBL" id="MXP09908.1"/>
    </source>
</evidence>
<gene>
    <name evidence="2" type="ORF">GRI68_06920</name>
</gene>
<dbReference type="OrthoDB" id="8160532at2"/>
<sequence>MKSAPLISAFLLLTACNQSEPSEPVTTPDTGDSASGEPIAADATAPASSPAPTPKPGEPATSACADTEGALFSCKVRDGRTVAVCVQKDDQGREYAQYRFGKADQPPELAWPTSYSQDRMRWASVPYSGGGEAQLSFQRDDIEYVVYSRVVRTNFNAGEGNDPKFEAGVYVYRAGKQISDLRCTGEDEPSVSVGMAERLGVQQDDLFTD</sequence>
<reference evidence="2 3" key="1">
    <citation type="submission" date="2019-12" db="EMBL/GenBank/DDBJ databases">
        <title>Genomic-based taxomic classification of the family Erythrobacteraceae.</title>
        <authorList>
            <person name="Xu L."/>
        </authorList>
    </citation>
    <scope>NUCLEOTIDE SEQUENCE [LARGE SCALE GENOMIC DNA]</scope>
    <source>
        <strain evidence="2 3">LMG 29519</strain>
    </source>
</reference>
<dbReference type="AlphaFoldDB" id="A0A6I4U1X5"/>
<dbReference type="PROSITE" id="PS51257">
    <property type="entry name" value="PROKAR_LIPOPROTEIN"/>
    <property type="match status" value="1"/>
</dbReference>
<name>A0A6I4U1X5_9SPHN</name>
<comment type="caution">
    <text evidence="2">The sequence shown here is derived from an EMBL/GenBank/DDBJ whole genome shotgun (WGS) entry which is preliminary data.</text>
</comment>
<organism evidence="2 3">
    <name type="scientific">Alteriqipengyuania halimionae</name>
    <dbReference type="NCBI Taxonomy" id="1926630"/>
    <lineage>
        <taxon>Bacteria</taxon>
        <taxon>Pseudomonadati</taxon>
        <taxon>Pseudomonadota</taxon>
        <taxon>Alphaproteobacteria</taxon>
        <taxon>Sphingomonadales</taxon>
        <taxon>Erythrobacteraceae</taxon>
        <taxon>Alteriqipengyuania</taxon>
    </lineage>
</organism>
<accession>A0A6I4U1X5</accession>
<dbReference type="EMBL" id="WTYR01000001">
    <property type="protein sequence ID" value="MXP09908.1"/>
    <property type="molecule type" value="Genomic_DNA"/>
</dbReference>
<proteinExistence type="predicted"/>
<evidence type="ECO:0008006" key="4">
    <source>
        <dbReference type="Google" id="ProtNLM"/>
    </source>
</evidence>
<feature type="compositionally biased region" description="Low complexity" evidence="1">
    <location>
        <begin position="38"/>
        <end position="48"/>
    </location>
</feature>
<feature type="compositionally biased region" description="Polar residues" evidence="1">
    <location>
        <begin position="18"/>
        <end position="33"/>
    </location>
</feature>